<evidence type="ECO:0000313" key="3">
    <source>
        <dbReference type="EMBL" id="ODS22503.1"/>
    </source>
</evidence>
<dbReference type="Proteomes" id="UP000242502">
    <property type="component" value="Unassembled WGS sequence"/>
</dbReference>
<protein>
    <recommendedName>
        <fullName evidence="2">Fatty acid desaturase domain-containing protein</fullName>
    </recommendedName>
</protein>
<organism evidence="3 4">
    <name type="scientific">Candidatus Endobugula sertula</name>
    <name type="common">Bugula neritina bacterial symbiont</name>
    <dbReference type="NCBI Taxonomy" id="62101"/>
    <lineage>
        <taxon>Bacteria</taxon>
        <taxon>Pseudomonadati</taxon>
        <taxon>Pseudomonadota</taxon>
        <taxon>Gammaproteobacteria</taxon>
        <taxon>Cellvibrionales</taxon>
        <taxon>Cellvibrionaceae</taxon>
        <taxon>Candidatus Endobugula</taxon>
    </lineage>
</organism>
<feature type="domain" description="Fatty acid desaturase" evidence="2">
    <location>
        <begin position="74"/>
        <end position="249"/>
    </location>
</feature>
<proteinExistence type="predicted"/>
<feature type="transmembrane region" description="Helical" evidence="1">
    <location>
        <begin position="218"/>
        <end position="240"/>
    </location>
</feature>
<keyword evidence="1" id="KW-0472">Membrane</keyword>
<dbReference type="GO" id="GO:0006629">
    <property type="term" value="P:lipid metabolic process"/>
    <property type="evidence" value="ECO:0007669"/>
    <property type="project" value="InterPro"/>
</dbReference>
<dbReference type="Pfam" id="PF00487">
    <property type="entry name" value="FA_desaturase"/>
    <property type="match status" value="1"/>
</dbReference>
<keyword evidence="1" id="KW-1133">Transmembrane helix</keyword>
<feature type="transmembrane region" description="Helical" evidence="1">
    <location>
        <begin position="70"/>
        <end position="87"/>
    </location>
</feature>
<keyword evidence="1" id="KW-0812">Transmembrane</keyword>
<dbReference type="STRING" id="62101.AB835_13765"/>
<dbReference type="EMBL" id="MDLC01000072">
    <property type="protein sequence ID" value="ODS22503.1"/>
    <property type="molecule type" value="Genomic_DNA"/>
</dbReference>
<feature type="transmembrane region" description="Helical" evidence="1">
    <location>
        <begin position="275"/>
        <end position="294"/>
    </location>
</feature>
<feature type="transmembrane region" description="Helical" evidence="1">
    <location>
        <begin position="189"/>
        <end position="212"/>
    </location>
</feature>
<dbReference type="InterPro" id="IPR005804">
    <property type="entry name" value="FA_desaturase_dom"/>
</dbReference>
<comment type="caution">
    <text evidence="3">The sequence shown here is derived from an EMBL/GenBank/DDBJ whole genome shotgun (WGS) entry which is preliminary data.</text>
</comment>
<evidence type="ECO:0000313" key="4">
    <source>
        <dbReference type="Proteomes" id="UP000242502"/>
    </source>
</evidence>
<dbReference type="AlphaFoldDB" id="A0A1D2QLR2"/>
<reference evidence="3 4" key="1">
    <citation type="journal article" date="2016" name="Appl. Environ. Microbiol.">
        <title>Lack of Overt Genome Reduction in the Bryostatin-Producing Bryozoan Symbiont "Candidatus Endobugula sertula".</title>
        <authorList>
            <person name="Miller I.J."/>
            <person name="Vanee N."/>
            <person name="Fong S.S."/>
            <person name="Lim-Fong G.E."/>
            <person name="Kwan J.C."/>
        </authorList>
    </citation>
    <scope>NUCLEOTIDE SEQUENCE [LARGE SCALE GENOMIC DNA]</scope>
    <source>
        <strain evidence="3">AB1-4</strain>
    </source>
</reference>
<feature type="transmembrane region" description="Helical" evidence="1">
    <location>
        <begin position="42"/>
        <end position="64"/>
    </location>
</feature>
<evidence type="ECO:0000256" key="1">
    <source>
        <dbReference type="SAM" id="Phobius"/>
    </source>
</evidence>
<sequence length="379" mass="43263">MFRKDVRESFAVKNKLLNTIFSLISGKPTGNEYRFSINNPMFVVLFNIVVLISLVLCIVVLGNIDSLFKYLLYLYVSVLICGVFRVFQVTHMHHCIHGSFFKSNKINNLYADIISGLIFVQNRKAYKKDHIAHHKRKFFTTENDSDARALIYLGFLPGKSKRFYYIKVLLAIFSPIFHGKFLNTRLKGVFVGSLIITKILACFSALTITLFATLDFELTFFAVILPLFILYNYSALLQFLTEHLWLTRDSAPVNLDEYLVRCWGRFCGIEKRPGFIGTTLWLLHLLFAAIPFRFGCLVSDLPAHDWHHVCGYLKHNPASWNEGVYLRQGAIDNGDKLGLAQREIWGLLDALDRVFSGLESSTIGASEECQSCDQLLSEV</sequence>
<gene>
    <name evidence="3" type="ORF">AB835_13765</name>
</gene>
<evidence type="ECO:0000259" key="2">
    <source>
        <dbReference type="Pfam" id="PF00487"/>
    </source>
</evidence>
<name>A0A1D2QLR2_9GAMM</name>
<accession>A0A1D2QLR2</accession>